<proteinExistence type="predicted"/>
<dbReference type="RefSeq" id="WP_121785629.1">
    <property type="nucleotide sequence ID" value="NZ_CP033073.1"/>
</dbReference>
<accession>A0A3G2J7A0</accession>
<gene>
    <name evidence="1" type="ORF">D9753_03255</name>
</gene>
<protein>
    <submittedName>
        <fullName evidence="1">Uncharacterized protein</fullName>
    </submittedName>
</protein>
<reference evidence="1 2" key="1">
    <citation type="submission" date="2018-10" db="EMBL/GenBank/DDBJ databases">
        <title>The genome of Streptomyces dangxiongensis Z022.</title>
        <authorList>
            <person name="Zhang B."/>
        </authorList>
    </citation>
    <scope>NUCLEOTIDE SEQUENCE [LARGE SCALE GENOMIC DNA]</scope>
    <source>
        <strain evidence="1 2">Z022</strain>
    </source>
</reference>
<sequence>MTTVRIIRTLDRKDDTVKVIGNIRQRAHRRAQGPGRLAALLLGLLVVLGLPGGTAFAAAGGAHPARPAVRVPAAAMDAVAASRPHAVPR</sequence>
<dbReference type="Proteomes" id="UP000268329">
    <property type="component" value="Chromosome"/>
</dbReference>
<dbReference type="KEGG" id="sdd:D9753_03255"/>
<keyword evidence="2" id="KW-1185">Reference proteome</keyword>
<dbReference type="AlphaFoldDB" id="A0A3G2J7A0"/>
<evidence type="ECO:0000313" key="2">
    <source>
        <dbReference type="Proteomes" id="UP000268329"/>
    </source>
</evidence>
<dbReference type="EMBL" id="CP033073">
    <property type="protein sequence ID" value="AYN38120.1"/>
    <property type="molecule type" value="Genomic_DNA"/>
</dbReference>
<evidence type="ECO:0000313" key="1">
    <source>
        <dbReference type="EMBL" id="AYN38120.1"/>
    </source>
</evidence>
<organism evidence="1 2">
    <name type="scientific">Streptomyces dangxiongensis</name>
    <dbReference type="NCBI Taxonomy" id="1442032"/>
    <lineage>
        <taxon>Bacteria</taxon>
        <taxon>Bacillati</taxon>
        <taxon>Actinomycetota</taxon>
        <taxon>Actinomycetes</taxon>
        <taxon>Kitasatosporales</taxon>
        <taxon>Streptomycetaceae</taxon>
        <taxon>Streptomyces</taxon>
    </lineage>
</organism>
<name>A0A3G2J7A0_9ACTN</name>